<dbReference type="InterPro" id="IPR009057">
    <property type="entry name" value="Homeodomain-like_sf"/>
</dbReference>
<keyword evidence="1" id="KW-0805">Transcription regulation</keyword>
<dbReference type="RefSeq" id="WP_149431526.1">
    <property type="nucleotide sequence ID" value="NZ_VLNY01000008.1"/>
</dbReference>
<dbReference type="SUPFAM" id="SSF46689">
    <property type="entry name" value="Homeodomain-like"/>
    <property type="match status" value="1"/>
</dbReference>
<reference evidence="5 6" key="1">
    <citation type="submission" date="2019-07" db="EMBL/GenBank/DDBJ databases">
        <title>Rhodococcus cavernicolus sp. nov., isolated from a cave.</title>
        <authorList>
            <person name="Lee S.D."/>
        </authorList>
    </citation>
    <scope>NUCLEOTIDE SEQUENCE [LARGE SCALE GENOMIC DNA]</scope>
    <source>
        <strain evidence="5 6">C1-24</strain>
    </source>
</reference>
<dbReference type="Gene3D" id="1.10.10.60">
    <property type="entry name" value="Homeodomain-like"/>
    <property type="match status" value="1"/>
</dbReference>
<dbReference type="SMART" id="SM00342">
    <property type="entry name" value="HTH_ARAC"/>
    <property type="match status" value="1"/>
</dbReference>
<sequence>MPEVAMPAVRNWNFPRGIASIALLVEFGAAEGVPAEDLLSASGLAIDDLTDPALQVTAQQELVVVRNLTRALGERPSLGLDVGCRYNVTTFGIFGFACLSSPTLRDAIALALRYLDLSFAFCTPTVELASDEIRMELHDRSVPEDVRDFLVDRDLAAIVTVMNDLLGSPILLHRMMFRQSAPPSTIRYEELFGSTPTFDAASNISTFDIAYLDRPLRQGNRNTVALCEAQCRELVARRRKRSGIAGSVRDELTRIGDATVDMDSVAAELGMSSRTMRRRLDDAGTSFRALRDEVLATLAVEMLDTGVLSVEDVAVRLGYAESSSFIYAFKRWFGETPLARHRAADSRQTSSR</sequence>
<dbReference type="PANTHER" id="PTHR47894:SF1">
    <property type="entry name" value="HTH-TYPE TRANSCRIPTIONAL REGULATOR VQSM"/>
    <property type="match status" value="1"/>
</dbReference>
<keyword evidence="3" id="KW-0804">Transcription</keyword>
<evidence type="ECO:0000256" key="3">
    <source>
        <dbReference type="ARBA" id="ARBA00023163"/>
    </source>
</evidence>
<evidence type="ECO:0000313" key="6">
    <source>
        <dbReference type="Proteomes" id="UP000322244"/>
    </source>
</evidence>
<dbReference type="Proteomes" id="UP000322244">
    <property type="component" value="Unassembled WGS sequence"/>
</dbReference>
<comment type="caution">
    <text evidence="5">The sequence shown here is derived from an EMBL/GenBank/DDBJ whole genome shotgun (WGS) entry which is preliminary data.</text>
</comment>
<dbReference type="GO" id="GO:0000976">
    <property type="term" value="F:transcription cis-regulatory region binding"/>
    <property type="evidence" value="ECO:0007669"/>
    <property type="project" value="TreeGrafter"/>
</dbReference>
<dbReference type="Pfam" id="PF12833">
    <property type="entry name" value="HTH_18"/>
    <property type="match status" value="1"/>
</dbReference>
<accession>A0A5A7S8W4</accession>
<dbReference type="Pfam" id="PF12625">
    <property type="entry name" value="Arabinose_bd"/>
    <property type="match status" value="1"/>
</dbReference>
<proteinExistence type="predicted"/>
<dbReference type="GO" id="GO:0003700">
    <property type="term" value="F:DNA-binding transcription factor activity"/>
    <property type="evidence" value="ECO:0007669"/>
    <property type="project" value="InterPro"/>
</dbReference>
<dbReference type="PROSITE" id="PS01124">
    <property type="entry name" value="HTH_ARAC_FAMILY_2"/>
    <property type="match status" value="1"/>
</dbReference>
<dbReference type="GO" id="GO:0005829">
    <property type="term" value="C:cytosol"/>
    <property type="evidence" value="ECO:0007669"/>
    <property type="project" value="TreeGrafter"/>
</dbReference>
<dbReference type="OrthoDB" id="5241536at2"/>
<evidence type="ECO:0000313" key="5">
    <source>
        <dbReference type="EMBL" id="KAA0021659.1"/>
    </source>
</evidence>
<keyword evidence="2" id="KW-0238">DNA-binding</keyword>
<feature type="domain" description="HTH araC/xylS-type" evidence="4">
    <location>
        <begin position="242"/>
        <end position="343"/>
    </location>
</feature>
<dbReference type="AlphaFoldDB" id="A0A5A7S8W4"/>
<keyword evidence="6" id="KW-1185">Reference proteome</keyword>
<dbReference type="InterPro" id="IPR018060">
    <property type="entry name" value="HTH_AraC"/>
</dbReference>
<dbReference type="PANTHER" id="PTHR47894">
    <property type="entry name" value="HTH-TYPE TRANSCRIPTIONAL REGULATOR GADX"/>
    <property type="match status" value="1"/>
</dbReference>
<evidence type="ECO:0000256" key="2">
    <source>
        <dbReference type="ARBA" id="ARBA00023125"/>
    </source>
</evidence>
<gene>
    <name evidence="5" type="ORF">FOY51_17365</name>
</gene>
<organism evidence="5 6">
    <name type="scientific">Antrihabitans cavernicola</name>
    <dbReference type="NCBI Taxonomy" id="2495913"/>
    <lineage>
        <taxon>Bacteria</taxon>
        <taxon>Bacillati</taxon>
        <taxon>Actinomycetota</taxon>
        <taxon>Actinomycetes</taxon>
        <taxon>Mycobacteriales</taxon>
        <taxon>Nocardiaceae</taxon>
        <taxon>Antrihabitans</taxon>
    </lineage>
</organism>
<name>A0A5A7S8W4_9NOCA</name>
<evidence type="ECO:0000259" key="4">
    <source>
        <dbReference type="PROSITE" id="PS01124"/>
    </source>
</evidence>
<dbReference type="InterPro" id="IPR032687">
    <property type="entry name" value="AraC-type_N"/>
</dbReference>
<evidence type="ECO:0000256" key="1">
    <source>
        <dbReference type="ARBA" id="ARBA00023015"/>
    </source>
</evidence>
<dbReference type="EMBL" id="VLNY01000008">
    <property type="protein sequence ID" value="KAA0021659.1"/>
    <property type="molecule type" value="Genomic_DNA"/>
</dbReference>
<protein>
    <submittedName>
        <fullName evidence="5">AraC family transcriptional regulator</fullName>
    </submittedName>
</protein>